<dbReference type="InterPro" id="IPR050902">
    <property type="entry name" value="ABC_Transporter_SBP"/>
</dbReference>
<dbReference type="PROSITE" id="PS50983">
    <property type="entry name" value="FE_B12_PBP"/>
    <property type="match status" value="1"/>
</dbReference>
<evidence type="ECO:0000313" key="5">
    <source>
        <dbReference type="Proteomes" id="UP000234956"/>
    </source>
</evidence>
<reference evidence="4 5" key="1">
    <citation type="submission" date="2017-10" db="EMBL/GenBank/DDBJ databases">
        <title>Draft genome of Lysinibacillus fusiformis strain Juneja, a laboratory-derived pathogen of Drosophila melanogaster.</title>
        <authorList>
            <person name="Smith B.R."/>
            <person name="Unckless R.L."/>
        </authorList>
    </citation>
    <scope>NUCLEOTIDE SEQUENCE [LARGE SCALE GENOMIC DNA]</scope>
    <source>
        <strain evidence="4 5">Juneja</strain>
    </source>
</reference>
<feature type="domain" description="Fe/B12 periplasmic-binding" evidence="3">
    <location>
        <begin position="65"/>
        <end position="322"/>
    </location>
</feature>
<dbReference type="PANTHER" id="PTHR30535:SF34">
    <property type="entry name" value="MOLYBDATE-BINDING PROTEIN MOLA"/>
    <property type="match status" value="1"/>
</dbReference>
<dbReference type="Gene3D" id="3.40.50.1980">
    <property type="entry name" value="Nitrogenase molybdenum iron protein domain"/>
    <property type="match status" value="2"/>
</dbReference>
<comment type="caution">
    <text evidence="4">The sequence shown here is derived from an EMBL/GenBank/DDBJ whole genome shotgun (WGS) entry which is preliminary data.</text>
</comment>
<evidence type="ECO:0000256" key="1">
    <source>
        <dbReference type="ARBA" id="ARBA00008814"/>
    </source>
</evidence>
<evidence type="ECO:0000256" key="2">
    <source>
        <dbReference type="SAM" id="SignalP"/>
    </source>
</evidence>
<keyword evidence="2" id="KW-0732">Signal</keyword>
<feature type="chain" id="PRO_5038861612" evidence="2">
    <location>
        <begin position="21"/>
        <end position="323"/>
    </location>
</feature>
<name>A0A2I0V3V2_9BACI</name>
<dbReference type="SUPFAM" id="SSF53807">
    <property type="entry name" value="Helical backbone' metal receptor"/>
    <property type="match status" value="1"/>
</dbReference>
<accession>A0A2I0V3V2</accession>
<organism evidence="4 5">
    <name type="scientific">Lysinibacillus fusiformis</name>
    <dbReference type="NCBI Taxonomy" id="28031"/>
    <lineage>
        <taxon>Bacteria</taxon>
        <taxon>Bacillati</taxon>
        <taxon>Bacillota</taxon>
        <taxon>Bacilli</taxon>
        <taxon>Bacillales</taxon>
        <taxon>Bacillaceae</taxon>
        <taxon>Lysinibacillus</taxon>
    </lineage>
</organism>
<dbReference type="RefSeq" id="WP_058843348.1">
    <property type="nucleotide sequence ID" value="NZ_PDFK01000001.1"/>
</dbReference>
<dbReference type="PANTHER" id="PTHR30535">
    <property type="entry name" value="VITAMIN B12-BINDING PROTEIN"/>
    <property type="match status" value="1"/>
</dbReference>
<dbReference type="PROSITE" id="PS51257">
    <property type="entry name" value="PROKAR_LIPOPROTEIN"/>
    <property type="match status" value="1"/>
</dbReference>
<evidence type="ECO:0000313" key="4">
    <source>
        <dbReference type="EMBL" id="PKU52981.1"/>
    </source>
</evidence>
<protein>
    <submittedName>
        <fullName evidence="4">Iron-hydroxamate ABC transporter substrate-binding protein</fullName>
    </submittedName>
</protein>
<evidence type="ECO:0000259" key="3">
    <source>
        <dbReference type="PROSITE" id="PS50983"/>
    </source>
</evidence>
<dbReference type="EMBL" id="PDFK01000001">
    <property type="protein sequence ID" value="PKU52981.1"/>
    <property type="molecule type" value="Genomic_DNA"/>
</dbReference>
<feature type="signal peptide" evidence="2">
    <location>
        <begin position="1"/>
        <end position="20"/>
    </location>
</feature>
<sequence>MKKFKFLLVGALALVLTACGEESKPADVGASTDKIEMEQQVETGGAVTLIDDLGNKHEFEAIPSSVATLNPGMMNILLALGANVTGRPTITSDMKAEVKAIQEIGNPHEPSFEQIAALNAEILIVPLSFQQFAKTVEATGTKIVYSNMNSVDDIKKTITKYGALFNNTAKAEKLVGQIDEEIAKGSTKSTLDALIVYGAPGTYLAALDNSLYGDILNKAGGKNIAADLPATDKFPTYATLSVEKIVERNPKIIMLITHANPGTVKEGFEKQLKENAAWKNLDAVKNNQIIFLPAELFDNPGTQVVEAIDYMRGLLKTAEEAVK</sequence>
<comment type="similarity">
    <text evidence="1">Belongs to the bacterial solute-binding protein 8 family.</text>
</comment>
<dbReference type="GO" id="GO:0071281">
    <property type="term" value="P:cellular response to iron ion"/>
    <property type="evidence" value="ECO:0007669"/>
    <property type="project" value="TreeGrafter"/>
</dbReference>
<gene>
    <name evidence="4" type="ORF">CRI88_01235</name>
</gene>
<dbReference type="Proteomes" id="UP000234956">
    <property type="component" value="Unassembled WGS sequence"/>
</dbReference>
<dbReference type="AlphaFoldDB" id="A0A2I0V3V2"/>
<proteinExistence type="inferred from homology"/>
<dbReference type="Pfam" id="PF01497">
    <property type="entry name" value="Peripla_BP_2"/>
    <property type="match status" value="1"/>
</dbReference>
<dbReference type="InterPro" id="IPR002491">
    <property type="entry name" value="ABC_transptr_periplasmic_BD"/>
</dbReference>